<evidence type="ECO:0000313" key="2">
    <source>
        <dbReference type="Proteomes" id="UP001221189"/>
    </source>
</evidence>
<accession>A0ABT5KGD0</accession>
<reference evidence="1 2" key="1">
    <citation type="submission" date="2022-10" db="EMBL/GenBank/DDBJ databases">
        <title>Paucibacter sp. hw1 Genome sequencing.</title>
        <authorList>
            <person name="Park S."/>
        </authorList>
    </citation>
    <scope>NUCLEOTIDE SEQUENCE [LARGE SCALE GENOMIC DNA]</scope>
    <source>
        <strain evidence="2">hw1</strain>
    </source>
</reference>
<protein>
    <submittedName>
        <fullName evidence="1">Transporter substrate-binding domain-containing protein</fullName>
    </submittedName>
</protein>
<evidence type="ECO:0000313" key="1">
    <source>
        <dbReference type="EMBL" id="MDC8772514.1"/>
    </source>
</evidence>
<dbReference type="SUPFAM" id="SSF53850">
    <property type="entry name" value="Periplasmic binding protein-like II"/>
    <property type="match status" value="1"/>
</dbReference>
<dbReference type="Proteomes" id="UP001221189">
    <property type="component" value="Unassembled WGS sequence"/>
</dbReference>
<sequence>MLSSDEESLLRAKARVFIAAIAASVCFNVCAQEKTIRLAMMEEVRTITDKPLAILRKVYANLGYELVVVPMPFARSVMAANNGDFDGEVARLPYIEESAKNLLRVPVAVNVTEYVPYILQGTSTDLSSWDKINASGLSIGARRGAQLTESSVRQDRLRLVNSYDSLLAMLLLHRIDVAIAPKGQLEEYYLNVHESNKPDISKIQVLPVFASMPVYHYLHKKNAALVPMVEREIKRINSGQSELVEGSKAQKTQSSKTQ</sequence>
<gene>
    <name evidence="1" type="ORF">PRZ03_13105</name>
</gene>
<dbReference type="RefSeq" id="WP_273600703.1">
    <property type="nucleotide sequence ID" value="NZ_JAQQXT010000007.1"/>
</dbReference>
<proteinExistence type="predicted"/>
<keyword evidence="2" id="KW-1185">Reference proteome</keyword>
<organism evidence="1 2">
    <name type="scientific">Roseateles albus</name>
    <dbReference type="NCBI Taxonomy" id="2987525"/>
    <lineage>
        <taxon>Bacteria</taxon>
        <taxon>Pseudomonadati</taxon>
        <taxon>Pseudomonadota</taxon>
        <taxon>Betaproteobacteria</taxon>
        <taxon>Burkholderiales</taxon>
        <taxon>Sphaerotilaceae</taxon>
        <taxon>Roseateles</taxon>
    </lineage>
</organism>
<name>A0ABT5KGD0_9BURK</name>
<dbReference type="Gene3D" id="3.40.190.10">
    <property type="entry name" value="Periplasmic binding protein-like II"/>
    <property type="match status" value="2"/>
</dbReference>
<dbReference type="EMBL" id="JAQQXT010000007">
    <property type="protein sequence ID" value="MDC8772514.1"/>
    <property type="molecule type" value="Genomic_DNA"/>
</dbReference>
<comment type="caution">
    <text evidence="1">The sequence shown here is derived from an EMBL/GenBank/DDBJ whole genome shotgun (WGS) entry which is preliminary data.</text>
</comment>